<dbReference type="Pfam" id="PF00072">
    <property type="entry name" value="Response_reg"/>
    <property type="match status" value="1"/>
</dbReference>
<dbReference type="SMART" id="SM00448">
    <property type="entry name" value="REC"/>
    <property type="match status" value="1"/>
</dbReference>
<dbReference type="InterPro" id="IPR011006">
    <property type="entry name" value="CheY-like_superfamily"/>
</dbReference>
<dbReference type="GO" id="GO:0000160">
    <property type="term" value="P:phosphorelay signal transduction system"/>
    <property type="evidence" value="ECO:0007669"/>
    <property type="project" value="InterPro"/>
</dbReference>
<evidence type="ECO:0000256" key="2">
    <source>
        <dbReference type="PROSITE-ProRule" id="PRU00169"/>
    </source>
</evidence>
<gene>
    <name evidence="4" type="ORF">ENS59_07020</name>
</gene>
<protein>
    <submittedName>
        <fullName evidence="4">Response regulator</fullName>
    </submittedName>
</protein>
<evidence type="ECO:0000313" key="4">
    <source>
        <dbReference type="EMBL" id="HFH29250.1"/>
    </source>
</evidence>
<dbReference type="SUPFAM" id="SSF52172">
    <property type="entry name" value="CheY-like"/>
    <property type="match status" value="1"/>
</dbReference>
<feature type="domain" description="Response regulatory" evidence="3">
    <location>
        <begin position="7"/>
        <end position="115"/>
    </location>
</feature>
<evidence type="ECO:0000256" key="1">
    <source>
        <dbReference type="ARBA" id="ARBA00022553"/>
    </source>
</evidence>
<dbReference type="AlphaFoldDB" id="A0A7C3ECH5"/>
<dbReference type="InterPro" id="IPR050595">
    <property type="entry name" value="Bact_response_regulator"/>
</dbReference>
<feature type="modified residue" description="4-aspartylphosphate" evidence="2">
    <location>
        <position position="56"/>
    </location>
</feature>
<proteinExistence type="predicted"/>
<dbReference type="PROSITE" id="PS50110">
    <property type="entry name" value="RESPONSE_REGULATORY"/>
    <property type="match status" value="1"/>
</dbReference>
<dbReference type="EMBL" id="DSVL01000215">
    <property type="protein sequence ID" value="HFH29250.1"/>
    <property type="molecule type" value="Genomic_DNA"/>
</dbReference>
<dbReference type="CDD" id="cd00156">
    <property type="entry name" value="REC"/>
    <property type="match status" value="1"/>
</dbReference>
<evidence type="ECO:0000259" key="3">
    <source>
        <dbReference type="PROSITE" id="PS50110"/>
    </source>
</evidence>
<dbReference type="Gene3D" id="3.40.50.2300">
    <property type="match status" value="1"/>
</dbReference>
<name>A0A7C3ECH5_9SPIR</name>
<accession>A0A7C3ECH5</accession>
<dbReference type="InterPro" id="IPR001789">
    <property type="entry name" value="Sig_transdc_resp-reg_receiver"/>
</dbReference>
<comment type="caution">
    <text evidence="4">The sequence shown here is derived from an EMBL/GenBank/DDBJ whole genome shotgun (WGS) entry which is preliminary data.</text>
</comment>
<keyword evidence="1 2" id="KW-0597">Phosphoprotein</keyword>
<dbReference type="PANTHER" id="PTHR44591">
    <property type="entry name" value="STRESS RESPONSE REGULATOR PROTEIN 1"/>
    <property type="match status" value="1"/>
</dbReference>
<organism evidence="4">
    <name type="scientific">Gracilinema caldarium</name>
    <dbReference type="NCBI Taxonomy" id="215591"/>
    <lineage>
        <taxon>Bacteria</taxon>
        <taxon>Pseudomonadati</taxon>
        <taxon>Spirochaetota</taxon>
        <taxon>Spirochaetia</taxon>
        <taxon>Spirochaetales</taxon>
        <taxon>Breznakiellaceae</taxon>
        <taxon>Gracilinema</taxon>
    </lineage>
</organism>
<sequence length="121" mass="13752">MSSDEFVILLVEDDDDIRLSLRDYLKAKGFTVLVSSDGVGAIKILLDSKVDVIVSDYRMDIFGGDYWVRFLHTFCPATDVIITSGYLRPEFKVPYPVVYKPFDYAELASMLADLRDKKQKG</sequence>
<reference evidence="4" key="1">
    <citation type="journal article" date="2020" name="mSystems">
        <title>Genome- and Community-Level Interaction Insights into Carbon Utilization and Element Cycling Functions of Hydrothermarchaeota in Hydrothermal Sediment.</title>
        <authorList>
            <person name="Zhou Z."/>
            <person name="Liu Y."/>
            <person name="Xu W."/>
            <person name="Pan J."/>
            <person name="Luo Z.H."/>
            <person name="Li M."/>
        </authorList>
    </citation>
    <scope>NUCLEOTIDE SEQUENCE [LARGE SCALE GENOMIC DNA]</scope>
    <source>
        <strain evidence="4">SpSt-503</strain>
    </source>
</reference>
<dbReference type="PANTHER" id="PTHR44591:SF21">
    <property type="entry name" value="TWO-COMPONENT RESPONSE REGULATOR"/>
    <property type="match status" value="1"/>
</dbReference>